<dbReference type="AlphaFoldDB" id="A0A2G8KYD8"/>
<dbReference type="InterPro" id="IPR016161">
    <property type="entry name" value="Ald_DH/histidinol_DH"/>
</dbReference>
<evidence type="ECO:0000256" key="2">
    <source>
        <dbReference type="ARBA" id="ARBA00023027"/>
    </source>
</evidence>
<evidence type="ECO:0000259" key="3">
    <source>
        <dbReference type="Pfam" id="PF00171"/>
    </source>
</evidence>
<dbReference type="SUPFAM" id="SSF53720">
    <property type="entry name" value="ALDH-like"/>
    <property type="match status" value="1"/>
</dbReference>
<keyword evidence="5" id="KW-1185">Reference proteome</keyword>
<dbReference type="OrthoDB" id="310895at2759"/>
<dbReference type="GO" id="GO:0016620">
    <property type="term" value="F:oxidoreductase activity, acting on the aldehyde or oxo group of donors, NAD or NADP as acceptor"/>
    <property type="evidence" value="ECO:0007669"/>
    <property type="project" value="InterPro"/>
</dbReference>
<feature type="domain" description="Aldehyde dehydrogenase" evidence="3">
    <location>
        <begin position="1"/>
        <end position="111"/>
    </location>
</feature>
<name>A0A2G8KYD8_STIJA</name>
<dbReference type="Pfam" id="PF00171">
    <property type="entry name" value="Aldedh"/>
    <property type="match status" value="1"/>
</dbReference>
<dbReference type="InterPro" id="IPR015590">
    <property type="entry name" value="Aldehyde_DH_dom"/>
</dbReference>
<dbReference type="Gene3D" id="3.40.605.10">
    <property type="entry name" value="Aldehyde Dehydrogenase, Chain A, domain 1"/>
    <property type="match status" value="1"/>
</dbReference>
<accession>A0A2G8KYD8</accession>
<proteinExistence type="inferred from homology"/>
<dbReference type="Gene3D" id="3.40.309.10">
    <property type="entry name" value="Aldehyde Dehydrogenase, Chain A, domain 2"/>
    <property type="match status" value="1"/>
</dbReference>
<reference evidence="4 5" key="1">
    <citation type="journal article" date="2017" name="PLoS Biol.">
        <title>The sea cucumber genome provides insights into morphological evolution and visceral regeneration.</title>
        <authorList>
            <person name="Zhang X."/>
            <person name="Sun L."/>
            <person name="Yuan J."/>
            <person name="Sun Y."/>
            <person name="Gao Y."/>
            <person name="Zhang L."/>
            <person name="Li S."/>
            <person name="Dai H."/>
            <person name="Hamel J.F."/>
            <person name="Liu C."/>
            <person name="Yu Y."/>
            <person name="Liu S."/>
            <person name="Lin W."/>
            <person name="Guo K."/>
            <person name="Jin S."/>
            <person name="Xu P."/>
            <person name="Storey K.B."/>
            <person name="Huan P."/>
            <person name="Zhang T."/>
            <person name="Zhou Y."/>
            <person name="Zhang J."/>
            <person name="Lin C."/>
            <person name="Li X."/>
            <person name="Xing L."/>
            <person name="Huo D."/>
            <person name="Sun M."/>
            <person name="Wang L."/>
            <person name="Mercier A."/>
            <person name="Li F."/>
            <person name="Yang H."/>
            <person name="Xiang J."/>
        </authorList>
    </citation>
    <scope>NUCLEOTIDE SEQUENCE [LARGE SCALE GENOMIC DNA]</scope>
    <source>
        <strain evidence="4">Shaxun</strain>
        <tissue evidence="4">Muscle</tissue>
    </source>
</reference>
<organism evidence="4 5">
    <name type="scientific">Stichopus japonicus</name>
    <name type="common">Sea cucumber</name>
    <dbReference type="NCBI Taxonomy" id="307972"/>
    <lineage>
        <taxon>Eukaryota</taxon>
        <taxon>Metazoa</taxon>
        <taxon>Echinodermata</taxon>
        <taxon>Eleutherozoa</taxon>
        <taxon>Echinozoa</taxon>
        <taxon>Holothuroidea</taxon>
        <taxon>Aspidochirotacea</taxon>
        <taxon>Aspidochirotida</taxon>
        <taxon>Stichopodidae</taxon>
        <taxon>Apostichopus</taxon>
    </lineage>
</organism>
<dbReference type="STRING" id="307972.A0A2G8KYD8"/>
<comment type="similarity">
    <text evidence="1">Belongs to the aldehyde dehydrogenase family.</text>
</comment>
<dbReference type="EMBL" id="MRZV01000307">
    <property type="protein sequence ID" value="PIK52985.1"/>
    <property type="molecule type" value="Genomic_DNA"/>
</dbReference>
<evidence type="ECO:0000256" key="1">
    <source>
        <dbReference type="ARBA" id="ARBA00009986"/>
    </source>
</evidence>
<dbReference type="PANTHER" id="PTHR43720">
    <property type="entry name" value="2-AMINOMUCONIC SEMIALDEHYDE DEHYDROGENASE"/>
    <property type="match status" value="1"/>
</dbReference>
<gene>
    <name evidence="4" type="ORF">BSL78_10139</name>
</gene>
<comment type="caution">
    <text evidence="4">The sequence shown here is derived from an EMBL/GenBank/DDBJ whole genome shotgun (WGS) entry which is preliminary data.</text>
</comment>
<evidence type="ECO:0000313" key="4">
    <source>
        <dbReference type="EMBL" id="PIK52985.1"/>
    </source>
</evidence>
<dbReference type="Proteomes" id="UP000230750">
    <property type="component" value="Unassembled WGS sequence"/>
</dbReference>
<keyword evidence="2" id="KW-0520">NAD</keyword>
<protein>
    <recommendedName>
        <fullName evidence="3">Aldehyde dehydrogenase domain-containing protein</fullName>
    </recommendedName>
</protein>
<dbReference type="InterPro" id="IPR016162">
    <property type="entry name" value="Ald_DH_N"/>
</dbReference>
<dbReference type="InterPro" id="IPR016163">
    <property type="entry name" value="Ald_DH_C"/>
</dbReference>
<evidence type="ECO:0000313" key="5">
    <source>
        <dbReference type="Proteomes" id="UP000230750"/>
    </source>
</evidence>
<sequence>MRPTVISNLKDTSRCMQEEIFGPVTCVVPFQTEEEVIERANGIQFGLCASVWTTDLGTAHRVAHKLEVGTVWTNCWLIRDLNMPFGGIKASGIGRESAKESLNFFTEEKTICIKMT</sequence>
<dbReference type="PANTHER" id="PTHR43720:SF2">
    <property type="entry name" value="2-AMINOMUCONIC SEMIALDEHYDE DEHYDROGENASE"/>
    <property type="match status" value="1"/>
</dbReference>